<dbReference type="EMBL" id="BMXR01000006">
    <property type="protein sequence ID" value="GGX58137.1"/>
    <property type="molecule type" value="Genomic_DNA"/>
</dbReference>
<accession>A0A918KBY6</accession>
<reference evidence="2" key="2">
    <citation type="submission" date="2020-09" db="EMBL/GenBank/DDBJ databases">
        <authorList>
            <person name="Sun Q."/>
            <person name="Kim S."/>
        </authorList>
    </citation>
    <scope>NUCLEOTIDE SEQUENCE</scope>
    <source>
        <strain evidence="2">KCTC 22169</strain>
    </source>
</reference>
<dbReference type="CDD" id="cd07262">
    <property type="entry name" value="VOC_like"/>
    <property type="match status" value="1"/>
</dbReference>
<name>A0A918KBY6_9GAMM</name>
<dbReference type="Proteomes" id="UP000626148">
    <property type="component" value="Unassembled WGS sequence"/>
</dbReference>
<dbReference type="InterPro" id="IPR037523">
    <property type="entry name" value="VOC_core"/>
</dbReference>
<evidence type="ECO:0000313" key="2">
    <source>
        <dbReference type="EMBL" id="GGX58137.1"/>
    </source>
</evidence>
<sequence>MESPSIMNHVSIGSNNIEQALPFYDAVLATLGAKRQIDIPGIGAAYGKLFPEFWVQQTHDGQPAGTANGVHFAFNAESKADVDRFYQAALAAGARDEGEPGPREMYGPAYYGCFVRDLEGHKIEATFWDETLHE</sequence>
<reference evidence="2" key="1">
    <citation type="journal article" date="2014" name="Int. J. Syst. Evol. Microbiol.">
        <title>Complete genome sequence of Corynebacterium casei LMG S-19264T (=DSM 44701T), isolated from a smear-ripened cheese.</title>
        <authorList>
            <consortium name="US DOE Joint Genome Institute (JGI-PGF)"/>
            <person name="Walter F."/>
            <person name="Albersmeier A."/>
            <person name="Kalinowski J."/>
            <person name="Ruckert C."/>
        </authorList>
    </citation>
    <scope>NUCLEOTIDE SEQUENCE</scope>
    <source>
        <strain evidence="2">KCTC 22169</strain>
    </source>
</reference>
<dbReference type="PROSITE" id="PS51819">
    <property type="entry name" value="VOC"/>
    <property type="match status" value="1"/>
</dbReference>
<proteinExistence type="predicted"/>
<gene>
    <name evidence="2" type="ORF">GCM10007392_27350</name>
</gene>
<dbReference type="InterPro" id="IPR004360">
    <property type="entry name" value="Glyas_Fos-R_dOase_dom"/>
</dbReference>
<protein>
    <recommendedName>
        <fullName evidence="1">VOC domain-containing protein</fullName>
    </recommendedName>
</protein>
<dbReference type="PANTHER" id="PTHR35006">
    <property type="entry name" value="GLYOXALASE FAMILY PROTEIN (AFU_ORTHOLOGUE AFUA_5G14830)"/>
    <property type="match status" value="1"/>
</dbReference>
<dbReference type="Pfam" id="PF00903">
    <property type="entry name" value="Glyoxalase"/>
    <property type="match status" value="1"/>
</dbReference>
<dbReference type="InterPro" id="IPR029068">
    <property type="entry name" value="Glyas_Bleomycin-R_OHBP_Dase"/>
</dbReference>
<dbReference type="PANTHER" id="PTHR35006:SF4">
    <property type="entry name" value="BLR7706 PROTEIN"/>
    <property type="match status" value="1"/>
</dbReference>
<keyword evidence="3" id="KW-1185">Reference proteome</keyword>
<feature type="domain" description="VOC" evidence="1">
    <location>
        <begin position="6"/>
        <end position="128"/>
    </location>
</feature>
<dbReference type="Gene3D" id="3.10.180.10">
    <property type="entry name" value="2,3-Dihydroxybiphenyl 1,2-Dioxygenase, domain 1"/>
    <property type="match status" value="1"/>
</dbReference>
<evidence type="ECO:0000259" key="1">
    <source>
        <dbReference type="PROSITE" id="PS51819"/>
    </source>
</evidence>
<dbReference type="RefSeq" id="WP_189609570.1">
    <property type="nucleotide sequence ID" value="NZ_BMXR01000006.1"/>
</dbReference>
<dbReference type="SUPFAM" id="SSF54593">
    <property type="entry name" value="Glyoxalase/Bleomycin resistance protein/Dihydroxybiphenyl dioxygenase"/>
    <property type="match status" value="1"/>
</dbReference>
<dbReference type="AlphaFoldDB" id="A0A918KBY6"/>
<comment type="caution">
    <text evidence="2">The sequence shown here is derived from an EMBL/GenBank/DDBJ whole genome shotgun (WGS) entry which is preliminary data.</text>
</comment>
<organism evidence="2 3">
    <name type="scientific">Saccharospirillum salsuginis</name>
    <dbReference type="NCBI Taxonomy" id="418750"/>
    <lineage>
        <taxon>Bacteria</taxon>
        <taxon>Pseudomonadati</taxon>
        <taxon>Pseudomonadota</taxon>
        <taxon>Gammaproteobacteria</taxon>
        <taxon>Oceanospirillales</taxon>
        <taxon>Saccharospirillaceae</taxon>
        <taxon>Saccharospirillum</taxon>
    </lineage>
</organism>
<evidence type="ECO:0000313" key="3">
    <source>
        <dbReference type="Proteomes" id="UP000626148"/>
    </source>
</evidence>